<dbReference type="InterPro" id="IPR001680">
    <property type="entry name" value="WD40_rpt"/>
</dbReference>
<dbReference type="PROSITE" id="PS00678">
    <property type="entry name" value="WD_REPEATS_1"/>
    <property type="match status" value="1"/>
</dbReference>
<evidence type="ECO:0000256" key="2">
    <source>
        <dbReference type="ARBA" id="ARBA00022617"/>
    </source>
</evidence>
<dbReference type="Pfam" id="PF07635">
    <property type="entry name" value="PSCyt1"/>
    <property type="match status" value="1"/>
</dbReference>
<dbReference type="CDD" id="cd00200">
    <property type="entry name" value="WD40"/>
    <property type="match status" value="1"/>
</dbReference>
<dbReference type="STRING" id="234267.Acid_5038"/>
<evidence type="ECO:0000256" key="1">
    <source>
        <dbReference type="ARBA" id="ARBA00022574"/>
    </source>
</evidence>
<dbReference type="PROSITE" id="PS50082">
    <property type="entry name" value="WD_REPEATS_2"/>
    <property type="match status" value="2"/>
</dbReference>
<feature type="signal peptide" evidence="8">
    <location>
        <begin position="1"/>
        <end position="20"/>
    </location>
</feature>
<proteinExistence type="predicted"/>
<evidence type="ECO:0000259" key="9">
    <source>
        <dbReference type="PROSITE" id="PS51007"/>
    </source>
</evidence>
<dbReference type="PANTHER" id="PTHR22847:SF637">
    <property type="entry name" value="WD REPEAT DOMAIN 5B"/>
    <property type="match status" value="1"/>
</dbReference>
<dbReference type="GO" id="GO:0020037">
    <property type="term" value="F:heme binding"/>
    <property type="evidence" value="ECO:0007669"/>
    <property type="project" value="InterPro"/>
</dbReference>
<dbReference type="Pfam" id="PF00400">
    <property type="entry name" value="WD40"/>
    <property type="match status" value="4"/>
</dbReference>
<keyword evidence="4" id="KW-0677">Repeat</keyword>
<evidence type="ECO:0000256" key="4">
    <source>
        <dbReference type="ARBA" id="ARBA00022737"/>
    </source>
</evidence>
<reference evidence="10" key="1">
    <citation type="submission" date="2006-10" db="EMBL/GenBank/DDBJ databases">
        <title>Complete sequence of Solibacter usitatus Ellin6076.</title>
        <authorList>
            <consortium name="US DOE Joint Genome Institute"/>
            <person name="Copeland A."/>
            <person name="Lucas S."/>
            <person name="Lapidus A."/>
            <person name="Barry K."/>
            <person name="Detter J.C."/>
            <person name="Glavina del Rio T."/>
            <person name="Hammon N."/>
            <person name="Israni S."/>
            <person name="Dalin E."/>
            <person name="Tice H."/>
            <person name="Pitluck S."/>
            <person name="Thompson L.S."/>
            <person name="Brettin T."/>
            <person name="Bruce D."/>
            <person name="Han C."/>
            <person name="Tapia R."/>
            <person name="Gilna P."/>
            <person name="Schmutz J."/>
            <person name="Larimer F."/>
            <person name="Land M."/>
            <person name="Hauser L."/>
            <person name="Kyrpides N."/>
            <person name="Mikhailova N."/>
            <person name="Janssen P.H."/>
            <person name="Kuske C.R."/>
            <person name="Richardson P."/>
        </authorList>
    </citation>
    <scope>NUCLEOTIDE SEQUENCE</scope>
    <source>
        <strain evidence="10">Ellin6076</strain>
    </source>
</reference>
<organism evidence="10">
    <name type="scientific">Solibacter usitatus (strain Ellin6076)</name>
    <dbReference type="NCBI Taxonomy" id="234267"/>
    <lineage>
        <taxon>Bacteria</taxon>
        <taxon>Pseudomonadati</taxon>
        <taxon>Acidobacteriota</taxon>
        <taxon>Terriglobia</taxon>
        <taxon>Bryobacterales</taxon>
        <taxon>Solibacteraceae</taxon>
        <taxon>Candidatus Solibacter</taxon>
    </lineage>
</organism>
<dbReference type="InterPro" id="IPR011047">
    <property type="entry name" value="Quinoprotein_ADH-like_sf"/>
</dbReference>
<dbReference type="InterPro" id="IPR019775">
    <property type="entry name" value="WD40_repeat_CS"/>
</dbReference>
<evidence type="ECO:0000256" key="7">
    <source>
        <dbReference type="PROSITE-ProRule" id="PRU00433"/>
    </source>
</evidence>
<dbReference type="PROSITE" id="PS50294">
    <property type="entry name" value="WD_REPEATS_REGION"/>
    <property type="match status" value="2"/>
</dbReference>
<evidence type="ECO:0000256" key="3">
    <source>
        <dbReference type="ARBA" id="ARBA00022723"/>
    </source>
</evidence>
<evidence type="ECO:0000256" key="8">
    <source>
        <dbReference type="SAM" id="SignalP"/>
    </source>
</evidence>
<dbReference type="AlphaFoldDB" id="Q01WH2"/>
<keyword evidence="1 6" id="KW-0853">WD repeat</keyword>
<dbReference type="GO" id="GO:0046872">
    <property type="term" value="F:metal ion binding"/>
    <property type="evidence" value="ECO:0007669"/>
    <property type="project" value="UniProtKB-KW"/>
</dbReference>
<dbReference type="eggNOG" id="COG2319">
    <property type="taxonomic scope" value="Bacteria"/>
</dbReference>
<dbReference type="OrthoDB" id="108683at2"/>
<dbReference type="InterPro" id="IPR009056">
    <property type="entry name" value="Cyt_c-like_dom"/>
</dbReference>
<protein>
    <submittedName>
        <fullName evidence="10">WD-40 repeat protein</fullName>
    </submittedName>
</protein>
<dbReference type="SMART" id="SM00320">
    <property type="entry name" value="WD40"/>
    <property type="match status" value="6"/>
</dbReference>
<keyword evidence="5 7" id="KW-0408">Iron</keyword>
<dbReference type="EMBL" id="CP000473">
    <property type="protein sequence ID" value="ABJ85993.1"/>
    <property type="molecule type" value="Genomic_DNA"/>
</dbReference>
<dbReference type="eggNOG" id="COG2010">
    <property type="taxonomic scope" value="Bacteria"/>
</dbReference>
<keyword evidence="8" id="KW-0732">Signal</keyword>
<gene>
    <name evidence="10" type="ordered locus">Acid_5038</name>
</gene>
<name>Q01WH2_SOLUE</name>
<dbReference type="SUPFAM" id="SSF50998">
    <property type="entry name" value="Quinoprotein alcohol dehydrogenase-like"/>
    <property type="match status" value="1"/>
</dbReference>
<dbReference type="InterPro" id="IPR015943">
    <property type="entry name" value="WD40/YVTN_repeat-like_dom_sf"/>
</dbReference>
<dbReference type="InterPro" id="IPR036909">
    <property type="entry name" value="Cyt_c-like_dom_sf"/>
</dbReference>
<dbReference type="Gene3D" id="2.130.10.10">
    <property type="entry name" value="YVTN repeat-like/Quinoprotein amine dehydrogenase"/>
    <property type="match status" value="3"/>
</dbReference>
<dbReference type="PANTHER" id="PTHR22847">
    <property type="entry name" value="WD40 REPEAT PROTEIN"/>
    <property type="match status" value="1"/>
</dbReference>
<feature type="domain" description="Cytochrome c" evidence="9">
    <location>
        <begin position="17"/>
        <end position="115"/>
    </location>
</feature>
<dbReference type="HOGENOM" id="CLU_583794_0_0_0"/>
<dbReference type="KEGG" id="sus:Acid_5038"/>
<evidence type="ECO:0000256" key="5">
    <source>
        <dbReference type="ARBA" id="ARBA00023004"/>
    </source>
</evidence>
<feature type="chain" id="PRO_5004162734" evidence="8">
    <location>
        <begin position="21"/>
        <end position="464"/>
    </location>
</feature>
<keyword evidence="3 7" id="KW-0479">Metal-binding</keyword>
<dbReference type="InterPro" id="IPR011429">
    <property type="entry name" value="Cyt_c_Planctomycete-type"/>
</dbReference>
<dbReference type="SUPFAM" id="SSF46626">
    <property type="entry name" value="Cytochrome c"/>
    <property type="match status" value="1"/>
</dbReference>
<dbReference type="GO" id="GO:0009055">
    <property type="term" value="F:electron transfer activity"/>
    <property type="evidence" value="ECO:0007669"/>
    <property type="project" value="InterPro"/>
</dbReference>
<evidence type="ECO:0000256" key="6">
    <source>
        <dbReference type="PROSITE-ProRule" id="PRU00221"/>
    </source>
</evidence>
<keyword evidence="2 7" id="KW-0349">Heme</keyword>
<dbReference type="PROSITE" id="PS51007">
    <property type="entry name" value="CYTC"/>
    <property type="match status" value="1"/>
</dbReference>
<dbReference type="InParanoid" id="Q01WH2"/>
<accession>Q01WH2</accession>
<feature type="repeat" description="WD" evidence="6">
    <location>
        <begin position="284"/>
        <end position="325"/>
    </location>
</feature>
<feature type="repeat" description="WD" evidence="6">
    <location>
        <begin position="326"/>
        <end position="367"/>
    </location>
</feature>
<sequence length="464" mass="48179" precursor="true">MANRGVLLVLCLSALGTAQAAGHPNYEDDVKPVFARRCFGCHSAGEMRSGLNLETYSGVLKGGSSGDVVIAARAASSMLYRAVAREDGAPQMPLGQAKLPDAEIALIREWIEGGLLETAMSAPKGPVGPALEYHRSEVKQPAVMPEALGALELKEPARAHPVTALAASPWAPVVAIAGHERVYLYDLAKHSPAGELAFPEGVPYVLRFSRDGATLLAAGGRGVQLGKAALFDVRTGKRIATMGEERDIVLAADVTADGKLVALGGPGKTVKVYAVVDGKLKYEIKKHTDWITALEFSPDGSHLATGDRSGAIYLWEAATGGTVGALADHKDSITSLSWRGDGALLASGSEDGQIIVWNVSDGFPVATMAKAHLPKAAPGQYGTIPGGVLSVQFTSEGRIVSVGRDSTIRAWSADGKARGASAANDALLTKVAVSSDGKLTIAGDYNGKVIVWDGATTVVLRGGK</sequence>
<evidence type="ECO:0000313" key="10">
    <source>
        <dbReference type="EMBL" id="ABJ85993.1"/>
    </source>
</evidence>